<proteinExistence type="inferred from homology"/>
<evidence type="ECO:0000313" key="7">
    <source>
        <dbReference type="EMBL" id="MBB3730630.1"/>
    </source>
</evidence>
<dbReference type="Gene3D" id="3.40.50.720">
    <property type="entry name" value="NAD(P)-binding Rossmann-like Domain"/>
    <property type="match status" value="2"/>
</dbReference>
<dbReference type="AlphaFoldDB" id="A0A7W5VFN3"/>
<dbReference type="SUPFAM" id="SSF51735">
    <property type="entry name" value="NAD(P)-binding Rossmann-fold domains"/>
    <property type="match status" value="1"/>
</dbReference>
<dbReference type="Pfam" id="PF00389">
    <property type="entry name" value="2-Hacid_dh"/>
    <property type="match status" value="1"/>
</dbReference>
<keyword evidence="8" id="KW-1185">Reference proteome</keyword>
<comment type="similarity">
    <text evidence="1 4">Belongs to the D-isomer specific 2-hydroxyacid dehydrogenase family.</text>
</comment>
<dbReference type="SUPFAM" id="SSF52283">
    <property type="entry name" value="Formate/glycerate dehydrogenase catalytic domain-like"/>
    <property type="match status" value="1"/>
</dbReference>
<feature type="domain" description="D-isomer specific 2-hydroxyacid dehydrogenase NAD-binding" evidence="6">
    <location>
        <begin position="130"/>
        <end position="299"/>
    </location>
</feature>
<comment type="caution">
    <text evidence="7">The sequence shown here is derived from an EMBL/GenBank/DDBJ whole genome shotgun (WGS) entry which is preliminary data.</text>
</comment>
<dbReference type="PANTHER" id="PTHR10996:SF178">
    <property type="entry name" value="2-HYDROXYACID DEHYDROGENASE YGL185C-RELATED"/>
    <property type="match status" value="1"/>
</dbReference>
<evidence type="ECO:0000259" key="6">
    <source>
        <dbReference type="Pfam" id="PF02826"/>
    </source>
</evidence>
<reference evidence="7 8" key="1">
    <citation type="submission" date="2020-08" db="EMBL/GenBank/DDBJ databases">
        <title>Sequencing the genomes of 1000 actinobacteria strains.</title>
        <authorList>
            <person name="Klenk H.-P."/>
        </authorList>
    </citation>
    <scope>NUCLEOTIDE SEQUENCE [LARGE SCALE GENOMIC DNA]</scope>
    <source>
        <strain evidence="7 8">DSM 44320</strain>
    </source>
</reference>
<dbReference type="InterPro" id="IPR036291">
    <property type="entry name" value="NAD(P)-bd_dom_sf"/>
</dbReference>
<sequence length="339" mass="36390">MTVMEARLRPRTVLAMAPGVREEVFAKGALDRLAELADLHGDVLHDLSSGSALPVLAEAEVLVTGWGCPPLGAELLERAPKLRFIAHAAGTVKTFLDPVVLEGGVRVSSAADANAVPVAEFTYAAIVFGAKRAFTMAHRYREHGTKRDFSGISWLGARRITVGVVGFSRIGRRVVELLRGLEAEVLVYDPYADPALVARLGGVLVDLDTLVRRSHVVSLHAPSTPETYRLLDRSRLAKLMDGAVVINTARGTLIDTEALLEEVTSGRLDAILDVSDPEPLPSGHPLFGLPNVFLTPHLAGAQGNELGRLADSTVEEVARYCAGLPLLHEIQLDALDRMA</sequence>
<keyword evidence="3" id="KW-0520">NAD</keyword>
<name>A0A7W5VFN3_9ACTN</name>
<dbReference type="EMBL" id="JACIBV010000001">
    <property type="protein sequence ID" value="MBB3730630.1"/>
    <property type="molecule type" value="Genomic_DNA"/>
</dbReference>
<protein>
    <submittedName>
        <fullName evidence="7">Phosphoglycerate dehydrogenase-like enzyme</fullName>
    </submittedName>
</protein>
<evidence type="ECO:0000256" key="3">
    <source>
        <dbReference type="ARBA" id="ARBA00023027"/>
    </source>
</evidence>
<keyword evidence="2 4" id="KW-0560">Oxidoreductase</keyword>
<organism evidence="7 8">
    <name type="scientific">Nonomuraea dietziae</name>
    <dbReference type="NCBI Taxonomy" id="65515"/>
    <lineage>
        <taxon>Bacteria</taxon>
        <taxon>Bacillati</taxon>
        <taxon>Actinomycetota</taxon>
        <taxon>Actinomycetes</taxon>
        <taxon>Streptosporangiales</taxon>
        <taxon>Streptosporangiaceae</taxon>
        <taxon>Nonomuraea</taxon>
    </lineage>
</organism>
<dbReference type="PANTHER" id="PTHR10996">
    <property type="entry name" value="2-HYDROXYACID DEHYDROGENASE-RELATED"/>
    <property type="match status" value="1"/>
</dbReference>
<dbReference type="InterPro" id="IPR029753">
    <property type="entry name" value="D-isomer_DH_CS"/>
</dbReference>
<accession>A0A7W5VFN3</accession>
<dbReference type="Proteomes" id="UP000579945">
    <property type="component" value="Unassembled WGS sequence"/>
</dbReference>
<dbReference type="InterPro" id="IPR006140">
    <property type="entry name" value="D-isomer_DH_NAD-bd"/>
</dbReference>
<evidence type="ECO:0000259" key="5">
    <source>
        <dbReference type="Pfam" id="PF00389"/>
    </source>
</evidence>
<feature type="domain" description="D-isomer specific 2-hydroxyacid dehydrogenase catalytic" evidence="5">
    <location>
        <begin position="43"/>
        <end position="330"/>
    </location>
</feature>
<dbReference type="InterPro" id="IPR050223">
    <property type="entry name" value="D-isomer_2-hydroxyacid_DH"/>
</dbReference>
<dbReference type="GO" id="GO:0016618">
    <property type="term" value="F:hydroxypyruvate reductase [NAD(P)H] activity"/>
    <property type="evidence" value="ECO:0007669"/>
    <property type="project" value="TreeGrafter"/>
</dbReference>
<dbReference type="GO" id="GO:0051287">
    <property type="term" value="F:NAD binding"/>
    <property type="evidence" value="ECO:0007669"/>
    <property type="project" value="InterPro"/>
</dbReference>
<dbReference type="Pfam" id="PF02826">
    <property type="entry name" value="2-Hacid_dh_C"/>
    <property type="match status" value="1"/>
</dbReference>
<dbReference type="GO" id="GO:0005829">
    <property type="term" value="C:cytosol"/>
    <property type="evidence" value="ECO:0007669"/>
    <property type="project" value="TreeGrafter"/>
</dbReference>
<dbReference type="PROSITE" id="PS00670">
    <property type="entry name" value="D_2_HYDROXYACID_DH_2"/>
    <property type="match status" value="1"/>
</dbReference>
<gene>
    <name evidence="7" type="ORF">FHR33_006490</name>
</gene>
<evidence type="ECO:0000256" key="4">
    <source>
        <dbReference type="RuleBase" id="RU003719"/>
    </source>
</evidence>
<evidence type="ECO:0000313" key="8">
    <source>
        <dbReference type="Proteomes" id="UP000579945"/>
    </source>
</evidence>
<dbReference type="CDD" id="cd12167">
    <property type="entry name" value="2-Hacid_dh_8"/>
    <property type="match status" value="1"/>
</dbReference>
<evidence type="ECO:0000256" key="2">
    <source>
        <dbReference type="ARBA" id="ARBA00023002"/>
    </source>
</evidence>
<evidence type="ECO:0000256" key="1">
    <source>
        <dbReference type="ARBA" id="ARBA00005854"/>
    </source>
</evidence>
<dbReference type="InterPro" id="IPR006139">
    <property type="entry name" value="D-isomer_2_OHA_DH_cat_dom"/>
</dbReference>
<dbReference type="GO" id="GO:0030267">
    <property type="term" value="F:glyoxylate reductase (NADPH) activity"/>
    <property type="evidence" value="ECO:0007669"/>
    <property type="project" value="TreeGrafter"/>
</dbReference>